<sequence length="519" mass="56771">MKGGNSATYAPWLLSITMRTSLLSAFWAATFVLRALSKSILFEQGAVITYDEETQSVQVKRNHSVLIEDDRVTAIFDLSKGNVSIPPDTEVIYAGNDIISPGFIDTHRHVWQTVQRSLGGDSCLAQYLGRWSSFSLAARAFTPDVMYYSQLAGLCEALNGGVTSIVDNASGAFTQAVSDASIRATEDSGIRSFHAYHIRRGIEGFAFEDQLVHYQNLSGQFDKKGGLVSLGLAYETFDTGDSADTEVLINLARSSNTTFIQTHFVGGPLGLENSPSLLAKLDLLNGSFPVIFVHGNSVTLTDANLLRRFNHYISMAPEFEMHHGQDNFNPSLVQDQAALSVGTHYSTSGDIITQARIWLQSVRQQIYQRVLRDFQFPANNPMSTKQAFHLATRAGGLALRRPDLGVIRVGAKADIAVFDGSAPGLLGWEDAITAVVLHSNIGHIKHVLVNGEWRKRDGQLYCALNETAVQGEFLKAAQAVRSFWSSVEEPVFEGEAPGTGALYRQIEKVDVVRGSLDGY</sequence>
<dbReference type="SUPFAM" id="SSF51556">
    <property type="entry name" value="Metallo-dependent hydrolases"/>
    <property type="match status" value="1"/>
</dbReference>
<dbReference type="Proteomes" id="UP000277212">
    <property type="component" value="Unassembled WGS sequence"/>
</dbReference>
<keyword evidence="4" id="KW-1185">Reference proteome</keyword>
<dbReference type="GO" id="GO:0016810">
    <property type="term" value="F:hydrolase activity, acting on carbon-nitrogen (but not peptide) bonds"/>
    <property type="evidence" value="ECO:0007669"/>
    <property type="project" value="InterPro"/>
</dbReference>
<gene>
    <name evidence="3" type="ORF">CDV36_012551</name>
</gene>
<protein>
    <recommendedName>
        <fullName evidence="2">Amidohydrolase-related domain-containing protein</fullName>
    </recommendedName>
</protein>
<proteinExistence type="predicted"/>
<dbReference type="InterPro" id="IPR006680">
    <property type="entry name" value="Amidohydro-rel"/>
</dbReference>
<dbReference type="PANTHER" id="PTHR43794">
    <property type="entry name" value="AMINOHYDROLASE SSNA-RELATED"/>
    <property type="match status" value="1"/>
</dbReference>
<dbReference type="PANTHER" id="PTHR43794:SF11">
    <property type="entry name" value="AMIDOHYDROLASE-RELATED DOMAIN-CONTAINING PROTEIN"/>
    <property type="match status" value="1"/>
</dbReference>
<evidence type="ECO:0000313" key="3">
    <source>
        <dbReference type="EMBL" id="RMJ07854.1"/>
    </source>
</evidence>
<feature type="domain" description="Amidohydrolase-related" evidence="2">
    <location>
        <begin position="98"/>
        <end position="453"/>
    </location>
</feature>
<dbReference type="Gene3D" id="3.20.20.140">
    <property type="entry name" value="Metal-dependent hydrolases"/>
    <property type="match status" value="1"/>
</dbReference>
<dbReference type="InterPro" id="IPR011059">
    <property type="entry name" value="Metal-dep_hydrolase_composite"/>
</dbReference>
<dbReference type="AlphaFoldDB" id="A0A3M2RRF1"/>
<dbReference type="Gene3D" id="2.30.40.10">
    <property type="entry name" value="Urease, subunit C, domain 1"/>
    <property type="match status" value="1"/>
</dbReference>
<dbReference type="InterPro" id="IPR032466">
    <property type="entry name" value="Metal_Hydrolase"/>
</dbReference>
<dbReference type="InterPro" id="IPR050287">
    <property type="entry name" value="MTA/SAH_deaminase"/>
</dbReference>
<dbReference type="EMBL" id="NKUJ01000318">
    <property type="protein sequence ID" value="RMJ07854.1"/>
    <property type="molecule type" value="Genomic_DNA"/>
</dbReference>
<dbReference type="STRING" id="2010991.A0A3M2RRF1"/>
<evidence type="ECO:0000313" key="4">
    <source>
        <dbReference type="Proteomes" id="UP000277212"/>
    </source>
</evidence>
<reference evidence="3 4" key="1">
    <citation type="submission" date="2017-06" db="EMBL/GenBank/DDBJ databases">
        <title>Comparative genomic analysis of Ambrosia Fusariam Clade fungi.</title>
        <authorList>
            <person name="Stajich J.E."/>
            <person name="Carrillo J."/>
            <person name="Kijimoto T."/>
            <person name="Eskalen A."/>
            <person name="O'Donnell K."/>
            <person name="Kasson M."/>
        </authorList>
    </citation>
    <scope>NUCLEOTIDE SEQUENCE [LARGE SCALE GENOMIC DNA]</scope>
    <source>
        <strain evidence="3">UCR3666</strain>
    </source>
</reference>
<keyword evidence="1" id="KW-0378">Hydrolase</keyword>
<dbReference type="Pfam" id="PF01979">
    <property type="entry name" value="Amidohydro_1"/>
    <property type="match status" value="1"/>
</dbReference>
<name>A0A3M2RRF1_9HYPO</name>
<organism evidence="3 4">
    <name type="scientific">Fusarium kuroshium</name>
    <dbReference type="NCBI Taxonomy" id="2010991"/>
    <lineage>
        <taxon>Eukaryota</taxon>
        <taxon>Fungi</taxon>
        <taxon>Dikarya</taxon>
        <taxon>Ascomycota</taxon>
        <taxon>Pezizomycotina</taxon>
        <taxon>Sordariomycetes</taxon>
        <taxon>Hypocreomycetidae</taxon>
        <taxon>Hypocreales</taxon>
        <taxon>Nectriaceae</taxon>
        <taxon>Fusarium</taxon>
        <taxon>Fusarium solani species complex</taxon>
    </lineage>
</organism>
<dbReference type="OrthoDB" id="194468at2759"/>
<dbReference type="SUPFAM" id="SSF51338">
    <property type="entry name" value="Composite domain of metallo-dependent hydrolases"/>
    <property type="match status" value="2"/>
</dbReference>
<evidence type="ECO:0000259" key="2">
    <source>
        <dbReference type="Pfam" id="PF01979"/>
    </source>
</evidence>
<evidence type="ECO:0000256" key="1">
    <source>
        <dbReference type="ARBA" id="ARBA00022801"/>
    </source>
</evidence>
<accession>A0A3M2RRF1</accession>
<comment type="caution">
    <text evidence="3">The sequence shown here is derived from an EMBL/GenBank/DDBJ whole genome shotgun (WGS) entry which is preliminary data.</text>
</comment>